<feature type="domain" description="PhoU" evidence="9">
    <location>
        <begin position="129"/>
        <end position="211"/>
    </location>
</feature>
<comment type="subunit">
    <text evidence="3 8">Homodimer.</text>
</comment>
<dbReference type="Proteomes" id="UP000256310">
    <property type="component" value="Unassembled WGS sequence"/>
</dbReference>
<dbReference type="EMBL" id="QRDP01000004">
    <property type="protein sequence ID" value="RED16602.1"/>
    <property type="molecule type" value="Genomic_DNA"/>
</dbReference>
<dbReference type="PIRSF" id="PIRSF003107">
    <property type="entry name" value="PhoU"/>
    <property type="match status" value="1"/>
</dbReference>
<dbReference type="FunFam" id="1.20.58.220:FF:000004">
    <property type="entry name" value="Phosphate-specific transport system accessory protein PhoU"/>
    <property type="match status" value="1"/>
</dbReference>
<dbReference type="GO" id="GO:0005737">
    <property type="term" value="C:cytoplasm"/>
    <property type="evidence" value="ECO:0007669"/>
    <property type="project" value="UniProtKB-SubCell"/>
</dbReference>
<dbReference type="SUPFAM" id="SSF109755">
    <property type="entry name" value="PhoU-like"/>
    <property type="match status" value="1"/>
</dbReference>
<evidence type="ECO:0000256" key="6">
    <source>
        <dbReference type="ARBA" id="ARBA00022592"/>
    </source>
</evidence>
<evidence type="ECO:0000256" key="4">
    <source>
        <dbReference type="ARBA" id="ARBA00022448"/>
    </source>
</evidence>
<accession>A0A3D9FGE6</accession>
<dbReference type="GO" id="GO:0006817">
    <property type="term" value="P:phosphate ion transport"/>
    <property type="evidence" value="ECO:0007669"/>
    <property type="project" value="UniProtKB-KW"/>
</dbReference>
<evidence type="ECO:0000256" key="3">
    <source>
        <dbReference type="ARBA" id="ARBA00011738"/>
    </source>
</evidence>
<dbReference type="RefSeq" id="WP_116235987.1">
    <property type="nucleotide sequence ID" value="NZ_QRDP01000004.1"/>
</dbReference>
<evidence type="ECO:0000256" key="1">
    <source>
        <dbReference type="ARBA" id="ARBA00004496"/>
    </source>
</evidence>
<gene>
    <name evidence="10" type="ORF">DFR46_1628</name>
</gene>
<comment type="subcellular location">
    <subcellularLocation>
        <location evidence="1 8">Cytoplasm</location>
    </subcellularLocation>
</comment>
<dbReference type="GO" id="GO:0045936">
    <property type="term" value="P:negative regulation of phosphate metabolic process"/>
    <property type="evidence" value="ECO:0007669"/>
    <property type="project" value="InterPro"/>
</dbReference>
<keyword evidence="5 8" id="KW-0963">Cytoplasm</keyword>
<evidence type="ECO:0000256" key="2">
    <source>
        <dbReference type="ARBA" id="ARBA00008107"/>
    </source>
</evidence>
<reference evidence="10 11" key="1">
    <citation type="submission" date="2018-07" db="EMBL/GenBank/DDBJ databases">
        <title>Genomic Encyclopedia of Type Strains, Phase IV (KMG-IV): sequencing the most valuable type-strain genomes for metagenomic binning, comparative biology and taxonomic classification.</title>
        <authorList>
            <person name="Goeker M."/>
        </authorList>
    </citation>
    <scope>NUCLEOTIDE SEQUENCE [LARGE SCALE GENOMIC DNA]</scope>
    <source>
        <strain evidence="10 11">DSM 26725</strain>
    </source>
</reference>
<comment type="similarity">
    <text evidence="2 8">Belongs to the PhoU family.</text>
</comment>
<comment type="function">
    <text evidence="7 8">Plays a role in the regulation of phosphate uptake.</text>
</comment>
<dbReference type="InterPro" id="IPR038078">
    <property type="entry name" value="PhoU-like_sf"/>
</dbReference>
<dbReference type="Gene3D" id="1.20.58.220">
    <property type="entry name" value="Phosphate transport system protein phou homolog 2, domain 2"/>
    <property type="match status" value="1"/>
</dbReference>
<dbReference type="OrthoDB" id="9814256at2"/>
<dbReference type="NCBIfam" id="TIGR02135">
    <property type="entry name" value="phoU_full"/>
    <property type="match status" value="1"/>
</dbReference>
<keyword evidence="6 8" id="KW-0592">Phosphate transport</keyword>
<evidence type="ECO:0000256" key="5">
    <source>
        <dbReference type="ARBA" id="ARBA00022490"/>
    </source>
</evidence>
<sequence length="232" mass="25445">MTGEVKHTVSAFDDELNELRANILELGWRTSLAMADAIRALEQRDTDLAGQVVIADRDIDTLAARIEAAAVNVIALRAPMADDLRVLVSAIKIAALLERTADYARNIARRVSSVTAKYPKKLRKLIGAMNDAAKEMLVDVVRAYAEGDVELADEVCARDDIVDDLHDELTQALIEFMIEKPGQISQAAHLLFISKHLERIGDQATNIAEMVTYTVTGAQPKVRDPEADRLAA</sequence>
<feature type="domain" description="PhoU" evidence="9">
    <location>
        <begin position="23"/>
        <end position="111"/>
    </location>
</feature>
<dbReference type="AlphaFoldDB" id="A0A3D9FGE6"/>
<evidence type="ECO:0000313" key="11">
    <source>
        <dbReference type="Proteomes" id="UP000256310"/>
    </source>
</evidence>
<dbReference type="PANTHER" id="PTHR42930">
    <property type="entry name" value="PHOSPHATE-SPECIFIC TRANSPORT SYSTEM ACCESSORY PROTEIN PHOU"/>
    <property type="match status" value="1"/>
</dbReference>
<name>A0A3D9FGE6_9SPHN</name>
<evidence type="ECO:0000259" key="9">
    <source>
        <dbReference type="Pfam" id="PF01895"/>
    </source>
</evidence>
<dbReference type="Pfam" id="PF01895">
    <property type="entry name" value="PhoU"/>
    <property type="match status" value="2"/>
</dbReference>
<organism evidence="10 11">
    <name type="scientific">Parasphingopyxis lamellibrachiae</name>
    <dbReference type="NCBI Taxonomy" id="680125"/>
    <lineage>
        <taxon>Bacteria</taxon>
        <taxon>Pseudomonadati</taxon>
        <taxon>Pseudomonadota</taxon>
        <taxon>Alphaproteobacteria</taxon>
        <taxon>Sphingomonadales</taxon>
        <taxon>Sphingomonadaceae</taxon>
        <taxon>Parasphingopyxis</taxon>
    </lineage>
</organism>
<evidence type="ECO:0000256" key="8">
    <source>
        <dbReference type="PIRNR" id="PIRNR003107"/>
    </source>
</evidence>
<dbReference type="PANTHER" id="PTHR42930:SF3">
    <property type="entry name" value="PHOSPHATE-SPECIFIC TRANSPORT SYSTEM ACCESSORY PROTEIN PHOU"/>
    <property type="match status" value="1"/>
</dbReference>
<proteinExistence type="inferred from homology"/>
<dbReference type="InterPro" id="IPR028366">
    <property type="entry name" value="PhoU"/>
</dbReference>
<evidence type="ECO:0000313" key="10">
    <source>
        <dbReference type="EMBL" id="RED16602.1"/>
    </source>
</evidence>
<keyword evidence="11" id="KW-1185">Reference proteome</keyword>
<protein>
    <recommendedName>
        <fullName evidence="8">Phosphate-specific transport system accessory protein PhoU</fullName>
    </recommendedName>
</protein>
<keyword evidence="4 8" id="KW-0813">Transport</keyword>
<comment type="caution">
    <text evidence="10">The sequence shown here is derived from an EMBL/GenBank/DDBJ whole genome shotgun (WGS) entry which is preliminary data.</text>
</comment>
<dbReference type="InterPro" id="IPR026022">
    <property type="entry name" value="PhoU_dom"/>
</dbReference>
<evidence type="ECO:0000256" key="7">
    <source>
        <dbReference type="ARBA" id="ARBA00056181"/>
    </source>
</evidence>
<dbReference type="GO" id="GO:0030643">
    <property type="term" value="P:intracellular phosphate ion homeostasis"/>
    <property type="evidence" value="ECO:0007669"/>
    <property type="project" value="InterPro"/>
</dbReference>